<gene>
    <name evidence="4" type="ORF">COEU31_06650</name>
</gene>
<evidence type="ECO:0000256" key="1">
    <source>
        <dbReference type="ARBA" id="ARBA00022801"/>
    </source>
</evidence>
<keyword evidence="2" id="KW-0812">Transmembrane</keyword>
<comment type="caution">
    <text evidence="4">The sequence shown here is derived from an EMBL/GenBank/DDBJ whole genome shotgun (WGS) entry which is preliminary data.</text>
</comment>
<name>A0AAI9NXW5_9FIRM</name>
<dbReference type="EMBL" id="BLYL01000002">
    <property type="protein sequence ID" value="GFO93619.1"/>
    <property type="molecule type" value="Genomic_DNA"/>
</dbReference>
<dbReference type="PANTHER" id="PTHR43156:SF2">
    <property type="entry name" value="STAGE II SPORULATION PROTEIN E"/>
    <property type="match status" value="1"/>
</dbReference>
<dbReference type="PANTHER" id="PTHR43156">
    <property type="entry name" value="STAGE II SPORULATION PROTEIN E-RELATED"/>
    <property type="match status" value="1"/>
</dbReference>
<keyword evidence="2" id="KW-1133">Transmembrane helix</keyword>
<dbReference type="RefSeq" id="WP_055224004.1">
    <property type="nucleotide sequence ID" value="NZ_BLYL01000002.1"/>
</dbReference>
<dbReference type="SMART" id="SM00331">
    <property type="entry name" value="PP2C_SIG"/>
    <property type="match status" value="1"/>
</dbReference>
<dbReference type="InterPro" id="IPR036457">
    <property type="entry name" value="PPM-type-like_dom_sf"/>
</dbReference>
<feature type="transmembrane region" description="Helical" evidence="2">
    <location>
        <begin position="12"/>
        <end position="42"/>
    </location>
</feature>
<feature type="transmembrane region" description="Helical" evidence="2">
    <location>
        <begin position="49"/>
        <end position="71"/>
    </location>
</feature>
<dbReference type="Gene3D" id="3.60.40.10">
    <property type="entry name" value="PPM-type phosphatase domain"/>
    <property type="match status" value="1"/>
</dbReference>
<protein>
    <recommendedName>
        <fullName evidence="3">PPM-type phosphatase domain-containing protein</fullName>
    </recommendedName>
</protein>
<feature type="transmembrane region" description="Helical" evidence="2">
    <location>
        <begin position="181"/>
        <end position="201"/>
    </location>
</feature>
<feature type="transmembrane region" description="Helical" evidence="2">
    <location>
        <begin position="91"/>
        <end position="107"/>
    </location>
</feature>
<evidence type="ECO:0000313" key="5">
    <source>
        <dbReference type="Proteomes" id="UP000660047"/>
    </source>
</evidence>
<evidence type="ECO:0000313" key="4">
    <source>
        <dbReference type="EMBL" id="GFO93619.1"/>
    </source>
</evidence>
<dbReference type="Pfam" id="PF07228">
    <property type="entry name" value="SpoIIE"/>
    <property type="match status" value="1"/>
</dbReference>
<dbReference type="PROSITE" id="PS51746">
    <property type="entry name" value="PPM_2"/>
    <property type="match status" value="1"/>
</dbReference>
<proteinExistence type="predicted"/>
<dbReference type="InterPro" id="IPR052016">
    <property type="entry name" value="Bact_Sigma-Reg"/>
</dbReference>
<evidence type="ECO:0000259" key="3">
    <source>
        <dbReference type="PROSITE" id="PS51746"/>
    </source>
</evidence>
<feature type="domain" description="PPM-type phosphatase" evidence="3">
    <location>
        <begin position="489"/>
        <end position="698"/>
    </location>
</feature>
<sequence length="707" mass="76162">MLMREKVNGFVGVMAVAILCMVSGLCMVWGIAPVVLAVYVAACAVCGRYMITCIGCAAGVAAGSMGIAGLLHAYEYMIPGPVYSGVMVTEKYLVLLGLAMCLMKIVYSRNSRSYVRVIVVMSAAVLMGNIVVYADNMLMAAAYGVVEAAIFMCASVILKPGIGLLYTYICGDASDVERDESWNISQGIVSLMALAAVVLWVVPGEDIYGVNPAFMLALVLILYAVYRTGAVYGCGMAAVAGSIVSVKLNDSRWLMWMLLVTLVMLIGRALTGRRKVSASLFYVLGCVLASVADGTVLWNGSGRETAFYYINIAVPVVLFACIPGALLGAMDEETDPACLQAAAAEINRLTACKIEDMANVFRRLDYTFAGSDEPAISLGQIGELVDGFRRQIDLIGEAREISDEKLLGQIRSLGMDEVRVTASMDSGNRSRYYVAGRTSGQGMVLSRQVADVLSGYFRKNIRAGMDSPSLFFDEYRSAVYEEAARYKGRYHVRRIKKYGSPVSGDNFSVKEYEDGRLVMMLSDGMGSGSLASCESCMMLDTMEELLEAGFAPEYSIAFANRCMSRRNKGRIFTTFDMVVIDMYDGTMRSFKQGASVTYVIHPGDDGNEVRQITSTTLPVGVLDDAECDMADVKLAAGDAVVMVSDGLSDMDVSDHMQDVLKGIRVGDSRRMVDDILGAMIGQGDVSLRDDVTVMAAVISGSEKSSAA</sequence>
<dbReference type="Proteomes" id="UP000660047">
    <property type="component" value="Unassembled WGS sequence"/>
</dbReference>
<reference evidence="4" key="1">
    <citation type="submission" date="2020-06" db="EMBL/GenBank/DDBJ databases">
        <title>Characterization of fructooligosaccharide metabolism and fructooligosaccharide-degrading enzymes in human commensal butyrate producers.</title>
        <authorList>
            <person name="Tanno H."/>
            <person name="Fujii T."/>
            <person name="Hirano K."/>
            <person name="Maeno S."/>
            <person name="Tonozuka T."/>
            <person name="Sakamoto M."/>
            <person name="Ohkuma M."/>
            <person name="Tochio T."/>
            <person name="Endo A."/>
        </authorList>
    </citation>
    <scope>NUCLEOTIDE SEQUENCE</scope>
    <source>
        <strain evidence="4">JCM 31265</strain>
    </source>
</reference>
<feature type="transmembrane region" description="Helical" evidence="2">
    <location>
        <begin position="114"/>
        <end position="134"/>
    </location>
</feature>
<feature type="transmembrane region" description="Helical" evidence="2">
    <location>
        <begin position="306"/>
        <end position="327"/>
    </location>
</feature>
<dbReference type="GO" id="GO:0016791">
    <property type="term" value="F:phosphatase activity"/>
    <property type="evidence" value="ECO:0007669"/>
    <property type="project" value="TreeGrafter"/>
</dbReference>
<evidence type="ECO:0000256" key="2">
    <source>
        <dbReference type="SAM" id="Phobius"/>
    </source>
</evidence>
<feature type="transmembrane region" description="Helical" evidence="2">
    <location>
        <begin position="253"/>
        <end position="271"/>
    </location>
</feature>
<keyword evidence="2" id="KW-0472">Membrane</keyword>
<feature type="transmembrane region" description="Helical" evidence="2">
    <location>
        <begin position="230"/>
        <end position="247"/>
    </location>
</feature>
<accession>A0AAI9NXW5</accession>
<organism evidence="4 5">
    <name type="scientific">Coprococcus eutactus</name>
    <dbReference type="NCBI Taxonomy" id="33043"/>
    <lineage>
        <taxon>Bacteria</taxon>
        <taxon>Bacillati</taxon>
        <taxon>Bacillota</taxon>
        <taxon>Clostridia</taxon>
        <taxon>Lachnospirales</taxon>
        <taxon>Lachnospiraceae</taxon>
        <taxon>Coprococcus</taxon>
    </lineage>
</organism>
<keyword evidence="1" id="KW-0378">Hydrolase</keyword>
<dbReference type="AlphaFoldDB" id="A0AAI9NXW5"/>
<dbReference type="SUPFAM" id="SSF81606">
    <property type="entry name" value="PP2C-like"/>
    <property type="match status" value="1"/>
</dbReference>
<dbReference type="InterPro" id="IPR001932">
    <property type="entry name" value="PPM-type_phosphatase-like_dom"/>
</dbReference>
<feature type="transmembrane region" description="Helical" evidence="2">
    <location>
        <begin position="280"/>
        <end position="300"/>
    </location>
</feature>
<feature type="transmembrane region" description="Helical" evidence="2">
    <location>
        <begin position="140"/>
        <end position="169"/>
    </location>
</feature>